<dbReference type="AlphaFoldDB" id="A0A0N4V2A6"/>
<gene>
    <name evidence="2" type="ORF">EVEC_LOCUS3832</name>
</gene>
<evidence type="ECO:0000313" key="2">
    <source>
        <dbReference type="EMBL" id="VDD88715.1"/>
    </source>
</evidence>
<keyword evidence="1" id="KW-0175">Coiled coil</keyword>
<protein>
    <submittedName>
        <fullName evidence="4">PK_Tyr_Ser-Thr domain-containing protein</fullName>
    </submittedName>
</protein>
<dbReference type="EMBL" id="UXUI01007694">
    <property type="protein sequence ID" value="VDD88715.1"/>
    <property type="molecule type" value="Genomic_DNA"/>
</dbReference>
<reference evidence="2 3" key="2">
    <citation type="submission" date="2018-10" db="EMBL/GenBank/DDBJ databases">
        <authorList>
            <consortium name="Pathogen Informatics"/>
        </authorList>
    </citation>
    <scope>NUCLEOTIDE SEQUENCE [LARGE SCALE GENOMIC DNA]</scope>
</reference>
<dbReference type="WBParaSite" id="EVEC_0000412401-mRNA-1">
    <property type="protein sequence ID" value="EVEC_0000412401-mRNA-1"/>
    <property type="gene ID" value="EVEC_0000412401"/>
</dbReference>
<dbReference type="InterPro" id="IPR011009">
    <property type="entry name" value="Kinase-like_dom_sf"/>
</dbReference>
<accession>A0A0N4V2A6</accession>
<dbReference type="Gene3D" id="1.10.510.10">
    <property type="entry name" value="Transferase(Phosphotransferase) domain 1"/>
    <property type="match status" value="1"/>
</dbReference>
<sequence>MKPLLPDDLPPDLKNMLSRCLSDAAQERPSFEEIVKMFSSLKSSSWFQKVDESQWSELCLQWNSFAETEVKREKNEMDEYVKQILEMSKAMKVPTAALCMIPIRERFLNDVNQD</sequence>
<dbReference type="Proteomes" id="UP000274131">
    <property type="component" value="Unassembled WGS sequence"/>
</dbReference>
<evidence type="ECO:0000256" key="1">
    <source>
        <dbReference type="SAM" id="Coils"/>
    </source>
</evidence>
<evidence type="ECO:0000313" key="4">
    <source>
        <dbReference type="WBParaSite" id="EVEC_0000412401-mRNA-1"/>
    </source>
</evidence>
<reference evidence="4" key="1">
    <citation type="submission" date="2017-02" db="UniProtKB">
        <authorList>
            <consortium name="WormBaseParasite"/>
        </authorList>
    </citation>
    <scope>IDENTIFICATION</scope>
</reference>
<proteinExistence type="predicted"/>
<name>A0A0N4V2A6_ENTVE</name>
<organism evidence="4">
    <name type="scientific">Enterobius vermicularis</name>
    <name type="common">Human pinworm</name>
    <dbReference type="NCBI Taxonomy" id="51028"/>
    <lineage>
        <taxon>Eukaryota</taxon>
        <taxon>Metazoa</taxon>
        <taxon>Ecdysozoa</taxon>
        <taxon>Nematoda</taxon>
        <taxon>Chromadorea</taxon>
        <taxon>Rhabditida</taxon>
        <taxon>Spirurina</taxon>
        <taxon>Oxyuridomorpha</taxon>
        <taxon>Oxyuroidea</taxon>
        <taxon>Oxyuridae</taxon>
        <taxon>Enterobius</taxon>
    </lineage>
</organism>
<feature type="coiled-coil region" evidence="1">
    <location>
        <begin position="63"/>
        <end position="90"/>
    </location>
</feature>
<evidence type="ECO:0000313" key="3">
    <source>
        <dbReference type="Proteomes" id="UP000274131"/>
    </source>
</evidence>
<dbReference type="SUPFAM" id="SSF56112">
    <property type="entry name" value="Protein kinase-like (PK-like)"/>
    <property type="match status" value="1"/>
</dbReference>
<keyword evidence="3" id="KW-1185">Reference proteome</keyword>